<evidence type="ECO:0000256" key="10">
    <source>
        <dbReference type="ARBA" id="ARBA00023315"/>
    </source>
</evidence>
<organism evidence="13 14">
    <name type="scientific">Litoribrevibacter euphylliae</name>
    <dbReference type="NCBI Taxonomy" id="1834034"/>
    <lineage>
        <taxon>Bacteria</taxon>
        <taxon>Pseudomonadati</taxon>
        <taxon>Pseudomonadota</taxon>
        <taxon>Gammaproteobacteria</taxon>
        <taxon>Oceanospirillales</taxon>
        <taxon>Oceanospirillaceae</taxon>
        <taxon>Litoribrevibacter</taxon>
    </lineage>
</organism>
<comment type="similarity">
    <text evidence="3 11">Belongs to the membrane-bound acyltransferase family.</text>
</comment>
<keyword evidence="11" id="KW-0997">Cell inner membrane</keyword>
<protein>
    <recommendedName>
        <fullName evidence="11">Probable alginate O-acetylase</fullName>
        <ecNumber evidence="11">2.3.1.-</ecNumber>
    </recommendedName>
</protein>
<keyword evidence="14" id="KW-1185">Reference proteome</keyword>
<evidence type="ECO:0000256" key="4">
    <source>
        <dbReference type="ARBA" id="ARBA00022475"/>
    </source>
</evidence>
<keyword evidence="9 11" id="KW-0472">Membrane</keyword>
<dbReference type="PANTHER" id="PTHR13285:SF23">
    <property type="entry name" value="TEICHOIC ACID D-ALANYLTRANSFERASE"/>
    <property type="match status" value="1"/>
</dbReference>
<dbReference type="InterPro" id="IPR004299">
    <property type="entry name" value="MBOAT_fam"/>
</dbReference>
<dbReference type="Pfam" id="PF03062">
    <property type="entry name" value="MBOAT"/>
    <property type="match status" value="1"/>
</dbReference>
<evidence type="ECO:0000256" key="5">
    <source>
        <dbReference type="ARBA" id="ARBA00022679"/>
    </source>
</evidence>
<keyword evidence="6 11" id="KW-0812">Transmembrane</keyword>
<dbReference type="RefSeq" id="WP_386723222.1">
    <property type="nucleotide sequence ID" value="NZ_JBHRSZ010000009.1"/>
</dbReference>
<feature type="transmembrane region" description="Helical" evidence="12">
    <location>
        <begin position="436"/>
        <end position="458"/>
    </location>
</feature>
<feature type="transmembrane region" description="Helical" evidence="12">
    <location>
        <begin position="7"/>
        <end position="27"/>
    </location>
</feature>
<dbReference type="PIRSF" id="PIRSF500217">
    <property type="entry name" value="AlgI"/>
    <property type="match status" value="1"/>
</dbReference>
<feature type="transmembrane region" description="Helical" evidence="12">
    <location>
        <begin position="356"/>
        <end position="374"/>
    </location>
</feature>
<dbReference type="PIRSF" id="PIRSF016636">
    <property type="entry name" value="AlgI_DltB"/>
    <property type="match status" value="1"/>
</dbReference>
<keyword evidence="7 11" id="KW-0016">Alginate biosynthesis</keyword>
<evidence type="ECO:0000313" key="13">
    <source>
        <dbReference type="EMBL" id="MFC3153301.1"/>
    </source>
</evidence>
<evidence type="ECO:0000256" key="9">
    <source>
        <dbReference type="ARBA" id="ARBA00023136"/>
    </source>
</evidence>
<name>A0ABV7HKD3_9GAMM</name>
<feature type="transmembrane region" description="Helical" evidence="12">
    <location>
        <begin position="47"/>
        <end position="63"/>
    </location>
</feature>
<feature type="transmembrane region" description="Helical" evidence="12">
    <location>
        <begin position="75"/>
        <end position="94"/>
    </location>
</feature>
<evidence type="ECO:0000256" key="2">
    <source>
        <dbReference type="ARBA" id="ARBA00005182"/>
    </source>
</evidence>
<dbReference type="EMBL" id="JBHRSZ010000009">
    <property type="protein sequence ID" value="MFC3153301.1"/>
    <property type="molecule type" value="Genomic_DNA"/>
</dbReference>
<keyword evidence="5 11" id="KW-0808">Transferase</keyword>
<evidence type="ECO:0000256" key="12">
    <source>
        <dbReference type="SAM" id="Phobius"/>
    </source>
</evidence>
<evidence type="ECO:0000256" key="7">
    <source>
        <dbReference type="ARBA" id="ARBA00022841"/>
    </source>
</evidence>
<dbReference type="Proteomes" id="UP001595476">
    <property type="component" value="Unassembled WGS sequence"/>
</dbReference>
<accession>A0ABV7HKD3</accession>
<reference evidence="14" key="1">
    <citation type="journal article" date="2019" name="Int. J. Syst. Evol. Microbiol.">
        <title>The Global Catalogue of Microorganisms (GCM) 10K type strain sequencing project: providing services to taxonomists for standard genome sequencing and annotation.</title>
        <authorList>
            <consortium name="The Broad Institute Genomics Platform"/>
            <consortium name="The Broad Institute Genome Sequencing Center for Infectious Disease"/>
            <person name="Wu L."/>
            <person name="Ma J."/>
        </authorList>
    </citation>
    <scope>NUCLEOTIDE SEQUENCE [LARGE SCALE GENOMIC DNA]</scope>
    <source>
        <strain evidence="14">KCTC 52438</strain>
    </source>
</reference>
<proteinExistence type="inferred from homology"/>
<feature type="transmembrane region" description="Helical" evidence="12">
    <location>
        <begin position="152"/>
        <end position="171"/>
    </location>
</feature>
<comment type="caution">
    <text evidence="13">The sequence shown here is derived from an EMBL/GenBank/DDBJ whole genome shotgun (WGS) entry which is preliminary data.</text>
</comment>
<feature type="transmembrane region" description="Helical" evidence="12">
    <location>
        <begin position="400"/>
        <end position="424"/>
    </location>
</feature>
<dbReference type="EC" id="2.3.1.-" evidence="11"/>
<feature type="transmembrane region" description="Helical" evidence="12">
    <location>
        <begin position="322"/>
        <end position="344"/>
    </location>
</feature>
<evidence type="ECO:0000313" key="14">
    <source>
        <dbReference type="Proteomes" id="UP001595476"/>
    </source>
</evidence>
<evidence type="ECO:0000256" key="6">
    <source>
        <dbReference type="ARBA" id="ARBA00022692"/>
    </source>
</evidence>
<evidence type="ECO:0000256" key="3">
    <source>
        <dbReference type="ARBA" id="ARBA00010323"/>
    </source>
</evidence>
<feature type="transmembrane region" description="Helical" evidence="12">
    <location>
        <begin position="229"/>
        <end position="248"/>
    </location>
</feature>
<evidence type="ECO:0000256" key="11">
    <source>
        <dbReference type="PIRNR" id="PIRNR016636"/>
    </source>
</evidence>
<evidence type="ECO:0000256" key="1">
    <source>
        <dbReference type="ARBA" id="ARBA00004651"/>
    </source>
</evidence>
<keyword evidence="4 11" id="KW-1003">Cell membrane</keyword>
<comment type="subcellular location">
    <subcellularLocation>
        <location evidence="11">Cell inner membrane</location>
    </subcellularLocation>
    <subcellularLocation>
        <location evidence="1">Cell membrane</location>
        <topology evidence="1">Multi-pass membrane protein</topology>
    </subcellularLocation>
</comment>
<keyword evidence="10 11" id="KW-0012">Acyltransferase</keyword>
<dbReference type="InterPro" id="IPR024194">
    <property type="entry name" value="Ac/AlaTfrase_AlgI/DltB"/>
</dbReference>
<dbReference type="InterPro" id="IPR051085">
    <property type="entry name" value="MB_O-acyltransferase"/>
</dbReference>
<feature type="transmembrane region" description="Helical" evidence="12">
    <location>
        <begin position="121"/>
        <end position="140"/>
    </location>
</feature>
<evidence type="ECO:0000256" key="8">
    <source>
        <dbReference type="ARBA" id="ARBA00022989"/>
    </source>
</evidence>
<gene>
    <name evidence="13" type="ORF">ACFOEK_19835</name>
</gene>
<keyword evidence="8 12" id="KW-1133">Transmembrane helix</keyword>
<feature type="transmembrane region" description="Helical" evidence="12">
    <location>
        <begin position="293"/>
        <end position="316"/>
    </location>
</feature>
<dbReference type="InterPro" id="IPR028362">
    <property type="entry name" value="AlgI"/>
</dbReference>
<comment type="pathway">
    <text evidence="2 11">Glycan biosynthesis; alginate biosynthesis.</text>
</comment>
<dbReference type="PANTHER" id="PTHR13285">
    <property type="entry name" value="ACYLTRANSFERASE"/>
    <property type="match status" value="1"/>
</dbReference>
<sequence>MIFTSNIFLFLFLPFYLLMYFASKASWRSFIIVLGSYSFYAWWRPDFLLLFIGITYWNYVFGLKIHKLRDENKKAAFRWLTVGVIGNLATLGYFKYANFGAEVLANALGQFGINTFTLEHIILPLGISFYVFQALSYIVDIYRKDAEPTHRFVDFAAFISLFPQLIAGPILRYRLIEKQLRERTHSWELFSLGACRFMLGFTKKVLIADSIAPLNSYIMSASEPTMMDAWIGCLASIVQLYFDFSGYSDMAIGLGMMMGFRFAENFNQPFLAMSLTEFWRRWHLTLSEFLRDYVYIPIINTGLVTALLASFLTMLLSGLWHGASFSFIFFGVYYGFFMVMEKVLGITTNITSPYSLWRNLLAVAMVVMSMPLFITGDTSHSLEIYAGAFGLNGIGSLSPIILGTSQMTLAFLVAGLIWVVITGFMNRRFYALKQDVYFMSHVSGLQAVFLWGAFLLAITKLSASSFSPFLYFQF</sequence>